<dbReference type="PANTHER" id="PTHR21089">
    <property type="entry name" value="SHIKIMATE DEHYDROGENASE"/>
    <property type="match status" value="1"/>
</dbReference>
<feature type="domain" description="Quinate/shikimate 5-dehydrogenase/glutamyl-tRNA reductase" evidence="9">
    <location>
        <begin position="126"/>
        <end position="200"/>
    </location>
</feature>
<dbReference type="SUPFAM" id="SSF51735">
    <property type="entry name" value="NAD(P)-binding Rossmann-fold domains"/>
    <property type="match status" value="1"/>
</dbReference>
<comment type="catalytic activity">
    <reaction evidence="7 8">
        <text>shikimate + NADP(+) = 3-dehydroshikimate + NADPH + H(+)</text>
        <dbReference type="Rhea" id="RHEA:17737"/>
        <dbReference type="ChEBI" id="CHEBI:15378"/>
        <dbReference type="ChEBI" id="CHEBI:16630"/>
        <dbReference type="ChEBI" id="CHEBI:36208"/>
        <dbReference type="ChEBI" id="CHEBI:57783"/>
        <dbReference type="ChEBI" id="CHEBI:58349"/>
        <dbReference type="EC" id="1.1.1.25"/>
    </reaction>
</comment>
<feature type="binding site" evidence="8">
    <location>
        <position position="255"/>
    </location>
    <ligand>
        <name>shikimate</name>
        <dbReference type="ChEBI" id="CHEBI:36208"/>
    </ligand>
</feature>
<dbReference type="AlphaFoldDB" id="A0A2V3U822"/>
<keyword evidence="4 8" id="KW-0521">NADP</keyword>
<evidence type="ECO:0000256" key="2">
    <source>
        <dbReference type="ARBA" id="ARBA00012962"/>
    </source>
</evidence>
<proteinExistence type="inferred from homology"/>
<dbReference type="Pfam" id="PF08501">
    <property type="entry name" value="Shikimate_dh_N"/>
    <property type="match status" value="1"/>
</dbReference>
<dbReference type="GO" id="GO:0009073">
    <property type="term" value="P:aromatic amino acid family biosynthetic process"/>
    <property type="evidence" value="ECO:0007669"/>
    <property type="project" value="UniProtKB-KW"/>
</dbReference>
<evidence type="ECO:0000256" key="8">
    <source>
        <dbReference type="HAMAP-Rule" id="MF_00222"/>
    </source>
</evidence>
<evidence type="ECO:0000256" key="7">
    <source>
        <dbReference type="ARBA" id="ARBA00049442"/>
    </source>
</evidence>
<evidence type="ECO:0000259" key="11">
    <source>
        <dbReference type="Pfam" id="PF18317"/>
    </source>
</evidence>
<evidence type="ECO:0000256" key="1">
    <source>
        <dbReference type="ARBA" id="ARBA00004871"/>
    </source>
</evidence>
<dbReference type="InterPro" id="IPR041121">
    <property type="entry name" value="SDH_C"/>
</dbReference>
<dbReference type="GO" id="GO:0005829">
    <property type="term" value="C:cytosol"/>
    <property type="evidence" value="ECO:0007669"/>
    <property type="project" value="TreeGrafter"/>
</dbReference>
<comment type="pathway">
    <text evidence="1 8">Metabolic intermediate biosynthesis; chorismate biosynthesis; chorismate from D-erythrose 4-phosphate and phosphoenolpyruvate: step 4/7.</text>
</comment>
<dbReference type="OrthoDB" id="9792692at2"/>
<name>A0A2V3U822_9HYPH</name>
<comment type="subunit">
    <text evidence="8">Homodimer.</text>
</comment>
<evidence type="ECO:0000313" key="13">
    <source>
        <dbReference type="Proteomes" id="UP000248021"/>
    </source>
</evidence>
<dbReference type="InterPro" id="IPR046346">
    <property type="entry name" value="Aminoacid_DH-like_N_sf"/>
</dbReference>
<keyword evidence="6 8" id="KW-0057">Aromatic amino acid biosynthesis</keyword>
<protein>
    <recommendedName>
        <fullName evidence="2 8">Shikimate dehydrogenase (NADP(+))</fullName>
        <shortName evidence="8">SDH</shortName>
        <ecNumber evidence="2 8">1.1.1.25</ecNumber>
    </recommendedName>
</protein>
<evidence type="ECO:0000256" key="6">
    <source>
        <dbReference type="ARBA" id="ARBA00023141"/>
    </source>
</evidence>
<feature type="binding site" evidence="8">
    <location>
        <position position="106"/>
    </location>
    <ligand>
        <name>shikimate</name>
        <dbReference type="ChEBI" id="CHEBI:36208"/>
    </ligand>
</feature>
<comment type="function">
    <text evidence="8">Involved in the biosynthesis of the chorismate, which leads to the biosynthesis of aromatic amino acids. Catalyzes the reversible NADPH linked reduction of 3-dehydroshikimate (DHSA) to yield shikimate (SA).</text>
</comment>
<reference evidence="12 13" key="1">
    <citation type="submission" date="2018-05" db="EMBL/GenBank/DDBJ databases">
        <title>Genomic Encyclopedia of Type Strains, Phase IV (KMG-IV): sequencing the most valuable type-strain genomes for metagenomic binning, comparative biology and taxonomic classification.</title>
        <authorList>
            <person name="Goeker M."/>
        </authorList>
    </citation>
    <scope>NUCLEOTIDE SEQUENCE [LARGE SCALE GENOMIC DNA]</scope>
    <source>
        <strain evidence="12 13">DSM 6462</strain>
    </source>
</reference>
<dbReference type="HAMAP" id="MF_00222">
    <property type="entry name" value="Shikimate_DH_AroE"/>
    <property type="match status" value="1"/>
</dbReference>
<comment type="caution">
    <text evidence="12">The sequence shown here is derived from an EMBL/GenBank/DDBJ whole genome shotgun (WGS) entry which is preliminary data.</text>
</comment>
<dbReference type="UniPathway" id="UPA00053">
    <property type="reaction ID" value="UER00087"/>
</dbReference>
<dbReference type="InterPro" id="IPR022893">
    <property type="entry name" value="Shikimate_DH_fam"/>
</dbReference>
<comment type="caution">
    <text evidence="8">Lacks conserved residue(s) required for the propagation of feature annotation.</text>
</comment>
<dbReference type="EC" id="1.1.1.25" evidence="2 8"/>
<feature type="binding site" evidence="8">
    <location>
        <begin position="18"/>
        <end position="20"/>
    </location>
    <ligand>
        <name>shikimate</name>
        <dbReference type="ChEBI" id="CHEBI:36208"/>
    </ligand>
</feature>
<dbReference type="Gene3D" id="3.40.50.10860">
    <property type="entry name" value="Leucine Dehydrogenase, chain A, domain 1"/>
    <property type="match status" value="1"/>
</dbReference>
<organism evidence="12 13">
    <name type="scientific">Chelatococcus asaccharovorans</name>
    <dbReference type="NCBI Taxonomy" id="28210"/>
    <lineage>
        <taxon>Bacteria</taxon>
        <taxon>Pseudomonadati</taxon>
        <taxon>Pseudomonadota</taxon>
        <taxon>Alphaproteobacteria</taxon>
        <taxon>Hyphomicrobiales</taxon>
        <taxon>Chelatococcaceae</taxon>
        <taxon>Chelatococcus</taxon>
    </lineage>
</organism>
<feature type="binding site" evidence="8">
    <location>
        <position position="65"/>
    </location>
    <ligand>
        <name>shikimate</name>
        <dbReference type="ChEBI" id="CHEBI:36208"/>
    </ligand>
</feature>
<feature type="binding site" evidence="8">
    <location>
        <position position="248"/>
    </location>
    <ligand>
        <name>NADP(+)</name>
        <dbReference type="ChEBI" id="CHEBI:58349"/>
    </ligand>
</feature>
<dbReference type="EMBL" id="QJJK01000005">
    <property type="protein sequence ID" value="PXW58860.1"/>
    <property type="molecule type" value="Genomic_DNA"/>
</dbReference>
<dbReference type="InterPro" id="IPR011342">
    <property type="entry name" value="Shikimate_DH"/>
</dbReference>
<dbReference type="Gene3D" id="3.40.50.720">
    <property type="entry name" value="NAD(P)-binding Rossmann-like Domain"/>
    <property type="match status" value="1"/>
</dbReference>
<evidence type="ECO:0000256" key="5">
    <source>
        <dbReference type="ARBA" id="ARBA00023002"/>
    </source>
</evidence>
<evidence type="ECO:0000256" key="4">
    <source>
        <dbReference type="ARBA" id="ARBA00022857"/>
    </source>
</evidence>
<dbReference type="NCBIfam" id="TIGR00507">
    <property type="entry name" value="aroE"/>
    <property type="match status" value="1"/>
</dbReference>
<dbReference type="Pfam" id="PF01488">
    <property type="entry name" value="Shikimate_DH"/>
    <property type="match status" value="1"/>
</dbReference>
<gene>
    <name evidence="8" type="primary">aroE</name>
    <name evidence="12" type="ORF">C7450_105208</name>
</gene>
<dbReference type="GO" id="GO:0019632">
    <property type="term" value="P:shikimate metabolic process"/>
    <property type="evidence" value="ECO:0007669"/>
    <property type="project" value="InterPro"/>
</dbReference>
<feature type="domain" description="Shikimate dehydrogenase substrate binding N-terminal" evidence="10">
    <location>
        <begin position="10"/>
        <end position="92"/>
    </location>
</feature>
<dbReference type="InterPro" id="IPR013708">
    <property type="entry name" value="Shikimate_DH-bd_N"/>
</dbReference>
<sequence length="289" mass="30719">MSATLPKACVIGHPIGHSRSPLIHGHWLREHGLAGAYEKVDVAPDDLGAFVTSLAERGYVGANVTVPHKEAVIPHIVHLGDTAAALDAANTLWLNEDGELCGDNTDVAGFLGNLDEGAPGWDARAEVALVLGAGGAAKAVVYALLTRGVQRVLISNRSFSRAEALAERFRGASNGRVEAAPWQDIGKVLPQTKLLVNATSLGMFGQDRLVIDLTGLPVNAVVNDIVYVPLETELLAQARSRGILGVDGLGMLLHQAVPGFERWFGVLPRVTPKLREHIASDVLRHYPGN</sequence>
<keyword evidence="13" id="KW-1185">Reference proteome</keyword>
<evidence type="ECO:0000259" key="9">
    <source>
        <dbReference type="Pfam" id="PF01488"/>
    </source>
</evidence>
<comment type="similarity">
    <text evidence="8">Belongs to the shikimate dehydrogenase family.</text>
</comment>
<feature type="binding site" evidence="8">
    <location>
        <position position="227"/>
    </location>
    <ligand>
        <name>shikimate</name>
        <dbReference type="ChEBI" id="CHEBI:36208"/>
    </ligand>
</feature>
<dbReference type="GO" id="GO:0008652">
    <property type="term" value="P:amino acid biosynthetic process"/>
    <property type="evidence" value="ECO:0007669"/>
    <property type="project" value="UniProtKB-KW"/>
</dbReference>
<dbReference type="CDD" id="cd01065">
    <property type="entry name" value="NAD_bind_Shikimate_DH"/>
    <property type="match status" value="1"/>
</dbReference>
<dbReference type="SUPFAM" id="SSF53223">
    <property type="entry name" value="Aminoacid dehydrogenase-like, N-terminal domain"/>
    <property type="match status" value="1"/>
</dbReference>
<feature type="binding site" evidence="8">
    <location>
        <position position="225"/>
    </location>
    <ligand>
        <name>NADP(+)</name>
        <dbReference type="ChEBI" id="CHEBI:58349"/>
    </ligand>
</feature>
<dbReference type="GO" id="GO:0050661">
    <property type="term" value="F:NADP binding"/>
    <property type="evidence" value="ECO:0007669"/>
    <property type="project" value="InterPro"/>
</dbReference>
<feature type="binding site" evidence="8">
    <location>
        <position position="90"/>
    </location>
    <ligand>
        <name>shikimate</name>
        <dbReference type="ChEBI" id="CHEBI:36208"/>
    </ligand>
</feature>
<dbReference type="Pfam" id="PF18317">
    <property type="entry name" value="SDH_C"/>
    <property type="match status" value="1"/>
</dbReference>
<feature type="binding site" evidence="8">
    <location>
        <position position="81"/>
    </location>
    <ligand>
        <name>NADP(+)</name>
        <dbReference type="ChEBI" id="CHEBI:58349"/>
    </ligand>
</feature>
<dbReference type="GO" id="GO:0004764">
    <property type="term" value="F:shikimate 3-dehydrogenase (NADP+) activity"/>
    <property type="evidence" value="ECO:0007669"/>
    <property type="project" value="UniProtKB-UniRule"/>
</dbReference>
<feature type="binding site" evidence="8">
    <location>
        <begin position="132"/>
        <end position="136"/>
    </location>
    <ligand>
        <name>NADP(+)</name>
        <dbReference type="ChEBI" id="CHEBI:58349"/>
    </ligand>
</feature>
<keyword evidence="3 8" id="KW-0028">Amino-acid biosynthesis</keyword>
<accession>A0A2V3U822</accession>
<evidence type="ECO:0000256" key="3">
    <source>
        <dbReference type="ARBA" id="ARBA00022605"/>
    </source>
</evidence>
<feature type="domain" description="SDH C-terminal" evidence="11">
    <location>
        <begin position="248"/>
        <end position="268"/>
    </location>
</feature>
<dbReference type="RefSeq" id="WP_110374926.1">
    <property type="nucleotide sequence ID" value="NZ_JAHBRY010000001.1"/>
</dbReference>
<dbReference type="InterPro" id="IPR036291">
    <property type="entry name" value="NAD(P)-bd_dom_sf"/>
</dbReference>
<dbReference type="NCBIfam" id="NF001312">
    <property type="entry name" value="PRK00258.1-4"/>
    <property type="match status" value="1"/>
</dbReference>
<feature type="active site" description="Proton acceptor" evidence="8">
    <location>
        <position position="69"/>
    </location>
</feature>
<dbReference type="PANTHER" id="PTHR21089:SF1">
    <property type="entry name" value="BIFUNCTIONAL 3-DEHYDROQUINATE DEHYDRATASE_SHIKIMATE DEHYDROGENASE, CHLOROPLASTIC"/>
    <property type="match status" value="1"/>
</dbReference>
<evidence type="ECO:0000313" key="12">
    <source>
        <dbReference type="EMBL" id="PXW58860.1"/>
    </source>
</evidence>
<dbReference type="InterPro" id="IPR006151">
    <property type="entry name" value="Shikm_DH/Glu-tRNA_Rdtase"/>
</dbReference>
<dbReference type="GO" id="GO:0009423">
    <property type="term" value="P:chorismate biosynthetic process"/>
    <property type="evidence" value="ECO:0007669"/>
    <property type="project" value="UniProtKB-UniRule"/>
</dbReference>
<dbReference type="Proteomes" id="UP000248021">
    <property type="component" value="Unassembled WGS sequence"/>
</dbReference>
<evidence type="ECO:0000259" key="10">
    <source>
        <dbReference type="Pfam" id="PF08501"/>
    </source>
</evidence>
<keyword evidence="5 8" id="KW-0560">Oxidoreductase</keyword>